<accession>A0ABQ9D297</accession>
<comment type="caution">
    <text evidence="1">The sequence shown here is derived from an EMBL/GenBank/DDBJ whole genome shotgun (WGS) entry which is preliminary data.</text>
</comment>
<protein>
    <submittedName>
        <fullName evidence="1">Uncharacterized protein</fullName>
    </submittedName>
</protein>
<name>A0ABQ9D297_9PASS</name>
<keyword evidence="2" id="KW-1185">Reference proteome</keyword>
<proteinExistence type="predicted"/>
<sequence>MMVNMVPGSNPHYPPVTEVLGGSMSPQRVSVMRKVCKKTQDSCSLMKMFRAERLSRVPMKPKVWDPCVVDLDQSQVLEAVWGHRVAEELDKPFIKLLENICESQAHSAPPSIK</sequence>
<gene>
    <name evidence="1" type="ORF">WISP_88174</name>
</gene>
<organism evidence="1 2">
    <name type="scientific">Willisornis vidua</name>
    <name type="common">Xingu scale-backed antbird</name>
    <dbReference type="NCBI Taxonomy" id="1566151"/>
    <lineage>
        <taxon>Eukaryota</taxon>
        <taxon>Metazoa</taxon>
        <taxon>Chordata</taxon>
        <taxon>Craniata</taxon>
        <taxon>Vertebrata</taxon>
        <taxon>Euteleostomi</taxon>
        <taxon>Archelosauria</taxon>
        <taxon>Archosauria</taxon>
        <taxon>Dinosauria</taxon>
        <taxon>Saurischia</taxon>
        <taxon>Theropoda</taxon>
        <taxon>Coelurosauria</taxon>
        <taxon>Aves</taxon>
        <taxon>Neognathae</taxon>
        <taxon>Neoaves</taxon>
        <taxon>Telluraves</taxon>
        <taxon>Australaves</taxon>
        <taxon>Passeriformes</taxon>
        <taxon>Thamnophilidae</taxon>
        <taxon>Willisornis</taxon>
    </lineage>
</organism>
<evidence type="ECO:0000313" key="2">
    <source>
        <dbReference type="Proteomes" id="UP001145742"/>
    </source>
</evidence>
<dbReference type="Proteomes" id="UP001145742">
    <property type="component" value="Unassembled WGS sequence"/>
</dbReference>
<reference evidence="1" key="1">
    <citation type="submission" date="2019-10" db="EMBL/GenBank/DDBJ databases">
        <authorList>
            <person name="Soares A.E.R."/>
            <person name="Aleixo A."/>
            <person name="Schneider P."/>
            <person name="Miyaki C.Y."/>
            <person name="Schneider M.P."/>
            <person name="Mello C."/>
            <person name="Vasconcelos A.T.R."/>
        </authorList>
    </citation>
    <scope>NUCLEOTIDE SEQUENCE</scope>
    <source>
        <tissue evidence="1">Muscle</tissue>
    </source>
</reference>
<dbReference type="EMBL" id="WHWB01034119">
    <property type="protein sequence ID" value="KAJ7413763.1"/>
    <property type="molecule type" value="Genomic_DNA"/>
</dbReference>
<evidence type="ECO:0000313" key="1">
    <source>
        <dbReference type="EMBL" id="KAJ7413763.1"/>
    </source>
</evidence>